<evidence type="ECO:0000313" key="2">
    <source>
        <dbReference type="Proteomes" id="UP000178374"/>
    </source>
</evidence>
<dbReference type="EMBL" id="MFUA01000021">
    <property type="protein sequence ID" value="OGI76727.1"/>
    <property type="molecule type" value="Genomic_DNA"/>
</dbReference>
<dbReference type="AlphaFoldDB" id="A0A1F6W472"/>
<evidence type="ECO:0000313" key="1">
    <source>
        <dbReference type="EMBL" id="OGI76727.1"/>
    </source>
</evidence>
<protein>
    <recommendedName>
        <fullName evidence="3">Addiction module toxin RelE</fullName>
    </recommendedName>
</protein>
<proteinExistence type="predicted"/>
<accession>A0A1F6W472</accession>
<organism evidence="1 2">
    <name type="scientific">Candidatus Nomurabacteria bacterium RIFCSPHIGHO2_02_FULL_37_13</name>
    <dbReference type="NCBI Taxonomy" id="1801750"/>
    <lineage>
        <taxon>Bacteria</taxon>
        <taxon>Candidatus Nomuraibacteriota</taxon>
    </lineage>
</organism>
<evidence type="ECO:0008006" key="3">
    <source>
        <dbReference type="Google" id="ProtNLM"/>
    </source>
</evidence>
<dbReference type="Pfam" id="PF05973">
    <property type="entry name" value="Gp49"/>
    <property type="match status" value="1"/>
</dbReference>
<sequence>MKFIKNDTYDFIKSFDDNLTTKIFGLLEILDQLGVYLGSPKLKKITKKIYELRIVGKISVRILCTFFGNEIYILHAFIKKSQKIPPKELERAIHRLRYLR</sequence>
<comment type="caution">
    <text evidence="1">The sequence shown here is derived from an EMBL/GenBank/DDBJ whole genome shotgun (WGS) entry which is preliminary data.</text>
</comment>
<dbReference type="InterPro" id="IPR009241">
    <property type="entry name" value="HigB-like"/>
</dbReference>
<name>A0A1F6W472_9BACT</name>
<dbReference type="Proteomes" id="UP000178374">
    <property type="component" value="Unassembled WGS sequence"/>
</dbReference>
<gene>
    <name evidence="1" type="ORF">A3B85_00420</name>
</gene>
<reference evidence="1 2" key="1">
    <citation type="journal article" date="2016" name="Nat. Commun.">
        <title>Thousands of microbial genomes shed light on interconnected biogeochemical processes in an aquifer system.</title>
        <authorList>
            <person name="Anantharaman K."/>
            <person name="Brown C.T."/>
            <person name="Hug L.A."/>
            <person name="Sharon I."/>
            <person name="Castelle C.J."/>
            <person name="Probst A.J."/>
            <person name="Thomas B.C."/>
            <person name="Singh A."/>
            <person name="Wilkins M.J."/>
            <person name="Karaoz U."/>
            <person name="Brodie E.L."/>
            <person name="Williams K.H."/>
            <person name="Hubbard S.S."/>
            <person name="Banfield J.F."/>
        </authorList>
    </citation>
    <scope>NUCLEOTIDE SEQUENCE [LARGE SCALE GENOMIC DNA]</scope>
</reference>